<reference evidence="1" key="2">
    <citation type="submission" date="2021-04" db="EMBL/GenBank/DDBJ databases">
        <authorList>
            <person name="Gilroy R."/>
        </authorList>
    </citation>
    <scope>NUCLEOTIDE SEQUENCE</scope>
    <source>
        <strain evidence="1">ChiHecec1B25-7008</strain>
    </source>
</reference>
<protein>
    <submittedName>
        <fullName evidence="1">Uncharacterized protein</fullName>
    </submittedName>
</protein>
<comment type="caution">
    <text evidence="1">The sequence shown here is derived from an EMBL/GenBank/DDBJ whole genome shotgun (WGS) entry which is preliminary data.</text>
</comment>
<proteinExistence type="predicted"/>
<dbReference type="Proteomes" id="UP000823860">
    <property type="component" value="Unassembled WGS sequence"/>
</dbReference>
<sequence length="73" mass="8623">MTDEARFLIDSLIEQLVLMAVEEYKLAIPEALQLVYNSQLYEKITDLETGLYYQSAPYNYELLRHEMKYGKIV</sequence>
<dbReference type="AlphaFoldDB" id="A0A9D2HR04"/>
<evidence type="ECO:0000313" key="1">
    <source>
        <dbReference type="EMBL" id="HJA83415.1"/>
    </source>
</evidence>
<accession>A0A9D2HR04</accession>
<organism evidence="1 2">
    <name type="scientific">Candidatus Bacteroides intestinavium</name>
    <dbReference type="NCBI Taxonomy" id="2838469"/>
    <lineage>
        <taxon>Bacteria</taxon>
        <taxon>Pseudomonadati</taxon>
        <taxon>Bacteroidota</taxon>
        <taxon>Bacteroidia</taxon>
        <taxon>Bacteroidales</taxon>
        <taxon>Bacteroidaceae</taxon>
        <taxon>Bacteroides</taxon>
    </lineage>
</organism>
<gene>
    <name evidence="1" type="ORF">H9785_05565</name>
</gene>
<reference evidence="1" key="1">
    <citation type="journal article" date="2021" name="PeerJ">
        <title>Extensive microbial diversity within the chicken gut microbiome revealed by metagenomics and culture.</title>
        <authorList>
            <person name="Gilroy R."/>
            <person name="Ravi A."/>
            <person name="Getino M."/>
            <person name="Pursley I."/>
            <person name="Horton D.L."/>
            <person name="Alikhan N.F."/>
            <person name="Baker D."/>
            <person name="Gharbi K."/>
            <person name="Hall N."/>
            <person name="Watson M."/>
            <person name="Adriaenssens E.M."/>
            <person name="Foster-Nyarko E."/>
            <person name="Jarju S."/>
            <person name="Secka A."/>
            <person name="Antonio M."/>
            <person name="Oren A."/>
            <person name="Chaudhuri R.R."/>
            <person name="La Ragione R."/>
            <person name="Hildebrand F."/>
            <person name="Pallen M.J."/>
        </authorList>
    </citation>
    <scope>NUCLEOTIDE SEQUENCE</scope>
    <source>
        <strain evidence="1">ChiHecec1B25-7008</strain>
    </source>
</reference>
<name>A0A9D2HR04_9BACE</name>
<evidence type="ECO:0000313" key="2">
    <source>
        <dbReference type="Proteomes" id="UP000823860"/>
    </source>
</evidence>
<dbReference type="EMBL" id="DWZE01000065">
    <property type="protein sequence ID" value="HJA83415.1"/>
    <property type="molecule type" value="Genomic_DNA"/>
</dbReference>